<accession>S0FSQ8</accession>
<dbReference type="Proteomes" id="UP000014155">
    <property type="component" value="Unassembled WGS sequence"/>
</dbReference>
<dbReference type="AlphaFoldDB" id="S0FSQ8"/>
<evidence type="ECO:0000313" key="3">
    <source>
        <dbReference type="Proteomes" id="UP000014155"/>
    </source>
</evidence>
<dbReference type="Gene3D" id="3.30.1380.10">
    <property type="match status" value="1"/>
</dbReference>
<keyword evidence="2" id="KW-0121">Carboxypeptidase</keyword>
<dbReference type="InterPro" id="IPR009045">
    <property type="entry name" value="Zn_M74/Hedgehog-like"/>
</dbReference>
<name>S0FSQ8_RUMCE</name>
<gene>
    <name evidence="2" type="ORF">CTER_1909</name>
</gene>
<evidence type="ECO:0000259" key="1">
    <source>
        <dbReference type="Pfam" id="PF02557"/>
    </source>
</evidence>
<evidence type="ECO:0000313" key="2">
    <source>
        <dbReference type="EMBL" id="EMS72214.1"/>
    </source>
</evidence>
<dbReference type="GO" id="GO:0004180">
    <property type="term" value="F:carboxypeptidase activity"/>
    <property type="evidence" value="ECO:0007669"/>
    <property type="project" value="UniProtKB-KW"/>
</dbReference>
<organism evidence="2 3">
    <name type="scientific">Ruminiclostridium cellobioparum subsp. termitidis CT1112</name>
    <dbReference type="NCBI Taxonomy" id="1195236"/>
    <lineage>
        <taxon>Bacteria</taxon>
        <taxon>Bacillati</taxon>
        <taxon>Bacillota</taxon>
        <taxon>Clostridia</taxon>
        <taxon>Eubacteriales</taxon>
        <taxon>Oscillospiraceae</taxon>
        <taxon>Ruminiclostridium</taxon>
    </lineage>
</organism>
<dbReference type="InterPro" id="IPR003709">
    <property type="entry name" value="VanY-like_core_dom"/>
</dbReference>
<dbReference type="Pfam" id="PF02557">
    <property type="entry name" value="VanY"/>
    <property type="match status" value="1"/>
</dbReference>
<proteinExistence type="predicted"/>
<sequence>MKIIPGKFPEEKDIEKYISFVSDESRNCSLVFLRRLAAFARDNGHKMTGIIGRRSSIKQQQLWDADLKKNKGRPSEKVARPFTSWHEFGCAVDLDGDY</sequence>
<keyword evidence="2" id="KW-0378">Hydrolase</keyword>
<reference evidence="2 3" key="1">
    <citation type="journal article" date="2013" name="Genome Announc.">
        <title>Draft Genome Sequence of the Cellulolytic, Mesophilic, Anaerobic Bacterium Clostridium termitidis Strain CT1112 (DSM 5398).</title>
        <authorList>
            <person name="Lal S."/>
            <person name="Ramachandran U."/>
            <person name="Zhang X."/>
            <person name="Munir R."/>
            <person name="Sparling R."/>
            <person name="Levin D.B."/>
        </authorList>
    </citation>
    <scope>NUCLEOTIDE SEQUENCE [LARGE SCALE GENOMIC DNA]</scope>
    <source>
        <strain evidence="2 3">CT1112</strain>
    </source>
</reference>
<comment type="caution">
    <text evidence="2">The sequence shown here is derived from an EMBL/GenBank/DDBJ whole genome shotgun (WGS) entry which is preliminary data.</text>
</comment>
<protein>
    <submittedName>
        <fullName evidence="2">D-alanyl-D-alanine carboxypeptidase</fullName>
    </submittedName>
</protein>
<dbReference type="STRING" id="1195236.CTER_1909"/>
<dbReference type="EMBL" id="AORV01000030">
    <property type="protein sequence ID" value="EMS72214.1"/>
    <property type="molecule type" value="Genomic_DNA"/>
</dbReference>
<keyword evidence="3" id="KW-1185">Reference proteome</keyword>
<keyword evidence="2" id="KW-0645">Protease</keyword>
<dbReference type="SUPFAM" id="SSF55166">
    <property type="entry name" value="Hedgehog/DD-peptidase"/>
    <property type="match status" value="1"/>
</dbReference>
<feature type="domain" description="D-alanyl-D-alanine carboxypeptidase-like core" evidence="1">
    <location>
        <begin position="33"/>
        <end position="94"/>
    </location>
</feature>
<dbReference type="GO" id="GO:0006508">
    <property type="term" value="P:proteolysis"/>
    <property type="evidence" value="ECO:0007669"/>
    <property type="project" value="InterPro"/>
</dbReference>